<feature type="chain" id="PRO_5038405264" evidence="7">
    <location>
        <begin position="20"/>
        <end position="287"/>
    </location>
</feature>
<feature type="transmembrane region" description="Helical" evidence="6">
    <location>
        <begin position="121"/>
        <end position="141"/>
    </location>
</feature>
<evidence type="ECO:0000256" key="5">
    <source>
        <dbReference type="ARBA" id="ARBA00023136"/>
    </source>
</evidence>
<evidence type="ECO:0000256" key="4">
    <source>
        <dbReference type="ARBA" id="ARBA00022989"/>
    </source>
</evidence>
<proteinExistence type="inferred from homology"/>
<feature type="transmembrane region" description="Helical" evidence="6">
    <location>
        <begin position="66"/>
        <end position="86"/>
    </location>
</feature>
<feature type="domain" description="EamA" evidence="8">
    <location>
        <begin position="150"/>
        <end position="278"/>
    </location>
</feature>
<evidence type="ECO:0000256" key="1">
    <source>
        <dbReference type="ARBA" id="ARBA00004141"/>
    </source>
</evidence>
<dbReference type="EMBL" id="DPVV01000023">
    <property type="protein sequence ID" value="HCL00909.1"/>
    <property type="molecule type" value="Genomic_DNA"/>
</dbReference>
<comment type="similarity">
    <text evidence="2">Belongs to the EamA transporter family.</text>
</comment>
<comment type="caution">
    <text evidence="9">The sequence shown here is derived from an EMBL/GenBank/DDBJ whole genome shotgun (WGS) entry which is preliminary data.</text>
</comment>
<dbReference type="Proteomes" id="UP000262969">
    <property type="component" value="Unassembled WGS sequence"/>
</dbReference>
<dbReference type="AlphaFoldDB" id="A0A3D2X178"/>
<dbReference type="GO" id="GO:0016020">
    <property type="term" value="C:membrane"/>
    <property type="evidence" value="ECO:0007669"/>
    <property type="project" value="UniProtKB-SubCell"/>
</dbReference>
<gene>
    <name evidence="9" type="ORF">DHW61_00540</name>
</gene>
<feature type="transmembrane region" description="Helical" evidence="6">
    <location>
        <begin position="205"/>
        <end position="231"/>
    </location>
</feature>
<dbReference type="PANTHER" id="PTHR22911:SF6">
    <property type="entry name" value="SOLUTE CARRIER FAMILY 35 MEMBER G1"/>
    <property type="match status" value="1"/>
</dbReference>
<keyword evidence="7" id="KW-0732">Signal</keyword>
<comment type="subcellular location">
    <subcellularLocation>
        <location evidence="1">Membrane</location>
        <topology evidence="1">Multi-pass membrane protein</topology>
    </subcellularLocation>
</comment>
<dbReference type="InterPro" id="IPR037185">
    <property type="entry name" value="EmrE-like"/>
</dbReference>
<keyword evidence="4 6" id="KW-1133">Transmembrane helix</keyword>
<reference evidence="9 10" key="1">
    <citation type="journal article" date="2018" name="Nat. Biotechnol.">
        <title>A standardized bacterial taxonomy based on genome phylogeny substantially revises the tree of life.</title>
        <authorList>
            <person name="Parks D.H."/>
            <person name="Chuvochina M."/>
            <person name="Waite D.W."/>
            <person name="Rinke C."/>
            <person name="Skarshewski A."/>
            <person name="Chaumeil P.A."/>
            <person name="Hugenholtz P."/>
        </authorList>
    </citation>
    <scope>NUCLEOTIDE SEQUENCE [LARGE SCALE GENOMIC DNA]</scope>
    <source>
        <strain evidence="9">UBA11728</strain>
    </source>
</reference>
<evidence type="ECO:0000313" key="10">
    <source>
        <dbReference type="Proteomes" id="UP000262969"/>
    </source>
</evidence>
<feature type="transmembrane region" description="Helical" evidence="6">
    <location>
        <begin position="98"/>
        <end position="114"/>
    </location>
</feature>
<protein>
    <submittedName>
        <fullName evidence="9">EamA family transporter</fullName>
    </submittedName>
</protein>
<dbReference type="InterPro" id="IPR000620">
    <property type="entry name" value="EamA_dom"/>
</dbReference>
<dbReference type="PANTHER" id="PTHR22911">
    <property type="entry name" value="ACYL-MALONYL CONDENSING ENZYME-RELATED"/>
    <property type="match status" value="1"/>
</dbReference>
<feature type="transmembrane region" description="Helical" evidence="6">
    <location>
        <begin position="238"/>
        <end position="258"/>
    </location>
</feature>
<feature type="domain" description="EamA" evidence="8">
    <location>
        <begin position="6"/>
        <end position="137"/>
    </location>
</feature>
<organism evidence="9 10">
    <name type="scientific">Lachnoclostridium phytofermentans</name>
    <dbReference type="NCBI Taxonomy" id="66219"/>
    <lineage>
        <taxon>Bacteria</taxon>
        <taxon>Bacillati</taxon>
        <taxon>Bacillota</taxon>
        <taxon>Clostridia</taxon>
        <taxon>Lachnospirales</taxon>
        <taxon>Lachnospiraceae</taxon>
    </lineage>
</organism>
<accession>A0A3D2X178</accession>
<feature type="signal peptide" evidence="7">
    <location>
        <begin position="1"/>
        <end position="19"/>
    </location>
</feature>
<feature type="transmembrane region" description="Helical" evidence="6">
    <location>
        <begin position="147"/>
        <end position="166"/>
    </location>
</feature>
<feature type="transmembrane region" description="Helical" evidence="6">
    <location>
        <begin position="264"/>
        <end position="281"/>
    </location>
</feature>
<dbReference type="Pfam" id="PF00892">
    <property type="entry name" value="EamA"/>
    <property type="match status" value="2"/>
</dbReference>
<evidence type="ECO:0000256" key="7">
    <source>
        <dbReference type="SAM" id="SignalP"/>
    </source>
</evidence>
<sequence>MKTKYKGILCILCSAFCFALMNTFVRLSGDLPSIQKSFFRNVVALIFAYIVIKKNKESLRCKQGNFKYLMIRSFFGTIGVLCNFYAVDHLVLSDASMLNKMSPFFVIILSMIFLNEKVNLVQGLAVVAAFVGSLFIIKPTFANMELVPSLIGLLGGFGAGAAYTAVRYLGQRGEKGSLIVFVFSAFSCLVTLPFLIFQYAPMELWQIGVLLLAGLAAAGGQFAITAAYSYAPAKEISVYDYSQVIFSAILGFILFGQIPDRFSILGYFIVCATAIGMFFYGKKQKSV</sequence>
<evidence type="ECO:0000256" key="2">
    <source>
        <dbReference type="ARBA" id="ARBA00007362"/>
    </source>
</evidence>
<name>A0A3D2X178_9FIRM</name>
<keyword evidence="3 6" id="KW-0812">Transmembrane</keyword>
<evidence type="ECO:0000256" key="6">
    <source>
        <dbReference type="SAM" id="Phobius"/>
    </source>
</evidence>
<evidence type="ECO:0000256" key="3">
    <source>
        <dbReference type="ARBA" id="ARBA00022692"/>
    </source>
</evidence>
<evidence type="ECO:0000259" key="8">
    <source>
        <dbReference type="Pfam" id="PF00892"/>
    </source>
</evidence>
<feature type="transmembrane region" description="Helical" evidence="6">
    <location>
        <begin position="38"/>
        <end position="54"/>
    </location>
</feature>
<dbReference type="SUPFAM" id="SSF103481">
    <property type="entry name" value="Multidrug resistance efflux transporter EmrE"/>
    <property type="match status" value="2"/>
</dbReference>
<evidence type="ECO:0000313" key="9">
    <source>
        <dbReference type="EMBL" id="HCL00909.1"/>
    </source>
</evidence>
<feature type="transmembrane region" description="Helical" evidence="6">
    <location>
        <begin position="178"/>
        <end position="199"/>
    </location>
</feature>
<keyword evidence="5 6" id="KW-0472">Membrane</keyword>